<evidence type="ECO:0000313" key="2">
    <source>
        <dbReference type="Proteomes" id="UP000246351"/>
    </source>
</evidence>
<dbReference type="AlphaFoldDB" id="A0A317Z4Y4"/>
<name>A0A317Z4Y4_STAPS</name>
<dbReference type="Proteomes" id="UP000246351">
    <property type="component" value="Unassembled WGS sequence"/>
</dbReference>
<gene>
    <name evidence="1" type="ORF">DD924_18180</name>
</gene>
<dbReference type="RefSeq" id="WP_390174888.1">
    <property type="nucleotide sequence ID" value="NZ_BAAFJH010000312.1"/>
</dbReference>
<proteinExistence type="predicted"/>
<sequence length="67" mass="7499">FCLGGIDMKNIDKFKVISNEVLKDLSGGMSRCKWAQIACINDSMLVRFGTSDPESACDYMKKICKDE</sequence>
<dbReference type="EMBL" id="QEIV01002184">
    <property type="protein sequence ID" value="PWZ94092.1"/>
    <property type="molecule type" value="Genomic_DNA"/>
</dbReference>
<feature type="non-terminal residue" evidence="1">
    <location>
        <position position="1"/>
    </location>
</feature>
<reference evidence="1 2" key="1">
    <citation type="journal article" date="2018" name="Vet. Microbiol.">
        <title>Clonal diversity and geographic distribution of methicillin-resistant Staphylococcus pseudintermedius from Australian animals: Discovery of novel sequence types.</title>
        <authorList>
            <person name="Worthing K.A."/>
            <person name="Abraham S."/>
            <person name="Coombs G.W."/>
            <person name="Pang S."/>
            <person name="Saputra S."/>
            <person name="Jordan D."/>
            <person name="Trott D.J."/>
            <person name="Norris J.M."/>
        </authorList>
    </citation>
    <scope>NUCLEOTIDE SEQUENCE [LARGE SCALE GENOMIC DNA]</scope>
    <source>
        <strain evidence="1 2">ST71 3</strain>
    </source>
</reference>
<protein>
    <submittedName>
        <fullName evidence="1">Uncharacterized protein</fullName>
    </submittedName>
</protein>
<organism evidence="1 2">
    <name type="scientific">Staphylococcus pseudintermedius</name>
    <dbReference type="NCBI Taxonomy" id="283734"/>
    <lineage>
        <taxon>Bacteria</taxon>
        <taxon>Bacillati</taxon>
        <taxon>Bacillota</taxon>
        <taxon>Bacilli</taxon>
        <taxon>Bacillales</taxon>
        <taxon>Staphylococcaceae</taxon>
        <taxon>Staphylococcus</taxon>
        <taxon>Staphylococcus intermedius group</taxon>
    </lineage>
</organism>
<evidence type="ECO:0000313" key="1">
    <source>
        <dbReference type="EMBL" id="PWZ94092.1"/>
    </source>
</evidence>
<comment type="caution">
    <text evidence="1">The sequence shown here is derived from an EMBL/GenBank/DDBJ whole genome shotgun (WGS) entry which is preliminary data.</text>
</comment>
<accession>A0A317Z4Y4</accession>